<keyword evidence="4" id="KW-0597">Phosphoprotein</keyword>
<protein>
    <recommendedName>
        <fullName evidence="9">Ascorbate-specific PTS system EIIA component</fullName>
    </recommendedName>
    <alternativeName>
        <fullName evidence="10">Ascorbate-specific phosphotransferase enzyme IIA component</fullName>
    </alternativeName>
</protein>
<comment type="subcellular location">
    <subcellularLocation>
        <location evidence="1">Cytoplasm</location>
    </subcellularLocation>
</comment>
<dbReference type="Gene3D" id="3.40.930.10">
    <property type="entry name" value="Mannitol-specific EII, Chain A"/>
    <property type="match status" value="1"/>
</dbReference>
<evidence type="ECO:0000256" key="5">
    <source>
        <dbReference type="ARBA" id="ARBA00022679"/>
    </source>
</evidence>
<gene>
    <name evidence="12" type="ORF">ACJEBI_20530</name>
</gene>
<keyword evidence="7" id="KW-0418">Kinase</keyword>
<dbReference type="InterPro" id="IPR016152">
    <property type="entry name" value="PTrfase/Anion_transptr"/>
</dbReference>
<evidence type="ECO:0000256" key="4">
    <source>
        <dbReference type="ARBA" id="ARBA00022553"/>
    </source>
</evidence>
<dbReference type="Proteomes" id="UP001623041">
    <property type="component" value="Unassembled WGS sequence"/>
</dbReference>
<dbReference type="PANTHER" id="PTHR36203:SF1">
    <property type="entry name" value="ASCORBATE-SPECIFIC PTS SYSTEM EIIA COMPONENT"/>
    <property type="match status" value="1"/>
</dbReference>
<evidence type="ECO:0000259" key="11">
    <source>
        <dbReference type="PROSITE" id="PS51094"/>
    </source>
</evidence>
<evidence type="ECO:0000256" key="7">
    <source>
        <dbReference type="ARBA" id="ARBA00022777"/>
    </source>
</evidence>
<evidence type="ECO:0000256" key="10">
    <source>
        <dbReference type="ARBA" id="ARBA00042072"/>
    </source>
</evidence>
<sequence>MLLDEIKVSDIQIKKDATDWKEAIRVASVPLLESEKIAPSYVDAMIHVVDEKGPYIVITKHIALAHARPETGVLEKGLSFTTLNNPVPFGSQQFDPVKLIITLAATDSESHLDLLSELADVLTDGEITEKLFEAKNEQDFLELLQSV</sequence>
<keyword evidence="2" id="KW-0813">Transport</keyword>
<dbReference type="InterPro" id="IPR002178">
    <property type="entry name" value="PTS_EIIA_type-2_dom"/>
</dbReference>
<evidence type="ECO:0000313" key="12">
    <source>
        <dbReference type="EMBL" id="MFK9093853.1"/>
    </source>
</evidence>
<dbReference type="CDD" id="cd00211">
    <property type="entry name" value="PTS_IIA_fru"/>
    <property type="match status" value="1"/>
</dbReference>
<dbReference type="InterPro" id="IPR051351">
    <property type="entry name" value="Ascorbate-PTS_EIIA_comp"/>
</dbReference>
<organism evidence="12 13">
    <name type="scientific">Bacillus salipaludis</name>
    <dbReference type="NCBI Taxonomy" id="2547811"/>
    <lineage>
        <taxon>Bacteria</taxon>
        <taxon>Bacillati</taxon>
        <taxon>Bacillota</taxon>
        <taxon>Bacilli</taxon>
        <taxon>Bacillales</taxon>
        <taxon>Bacillaceae</taxon>
        <taxon>Bacillus</taxon>
    </lineage>
</organism>
<keyword evidence="13" id="KW-1185">Reference proteome</keyword>
<name>A0ABW8RK29_9BACI</name>
<dbReference type="PROSITE" id="PS51094">
    <property type="entry name" value="PTS_EIIA_TYPE_2"/>
    <property type="match status" value="1"/>
</dbReference>
<evidence type="ECO:0000256" key="8">
    <source>
        <dbReference type="ARBA" id="ARBA00037387"/>
    </source>
</evidence>
<proteinExistence type="predicted"/>
<dbReference type="SUPFAM" id="SSF55804">
    <property type="entry name" value="Phoshotransferase/anion transport protein"/>
    <property type="match status" value="1"/>
</dbReference>
<evidence type="ECO:0000256" key="2">
    <source>
        <dbReference type="ARBA" id="ARBA00022448"/>
    </source>
</evidence>
<keyword evidence="6" id="KW-0598">Phosphotransferase system</keyword>
<comment type="function">
    <text evidence="8">The phosphoenolpyruvate-dependent sugar phosphotransferase system (sugar PTS), a major carbohydrate active transport system, catalyzes the phosphorylation of incoming sugar substrates concomitantly with their translocation across the cell membrane. The enzyme II UlaABC PTS system is involved in ascorbate transport.</text>
</comment>
<comment type="caution">
    <text evidence="12">The sequence shown here is derived from an EMBL/GenBank/DDBJ whole genome shotgun (WGS) entry which is preliminary data.</text>
</comment>
<accession>A0ABW8RK29</accession>
<evidence type="ECO:0000256" key="6">
    <source>
        <dbReference type="ARBA" id="ARBA00022683"/>
    </source>
</evidence>
<keyword evidence="5" id="KW-0808">Transferase</keyword>
<keyword evidence="12" id="KW-0762">Sugar transport</keyword>
<evidence type="ECO:0000256" key="1">
    <source>
        <dbReference type="ARBA" id="ARBA00004496"/>
    </source>
</evidence>
<evidence type="ECO:0000256" key="3">
    <source>
        <dbReference type="ARBA" id="ARBA00022490"/>
    </source>
</evidence>
<dbReference type="PANTHER" id="PTHR36203">
    <property type="entry name" value="ASCORBATE-SPECIFIC PTS SYSTEM EIIA COMPONENT"/>
    <property type="match status" value="1"/>
</dbReference>
<dbReference type="EMBL" id="JBJHQH010000017">
    <property type="protein sequence ID" value="MFK9093853.1"/>
    <property type="molecule type" value="Genomic_DNA"/>
</dbReference>
<evidence type="ECO:0000313" key="13">
    <source>
        <dbReference type="Proteomes" id="UP001623041"/>
    </source>
</evidence>
<dbReference type="Pfam" id="PF00359">
    <property type="entry name" value="PTS_EIIA_2"/>
    <property type="match status" value="1"/>
</dbReference>
<dbReference type="RefSeq" id="WP_406582351.1">
    <property type="nucleotide sequence ID" value="NZ_JBJHQH010000017.1"/>
</dbReference>
<keyword evidence="3" id="KW-0963">Cytoplasm</keyword>
<reference evidence="12 13" key="1">
    <citation type="submission" date="2024-11" db="EMBL/GenBank/DDBJ databases">
        <authorList>
            <person name="Lucas J.A."/>
        </authorList>
    </citation>
    <scope>NUCLEOTIDE SEQUENCE [LARGE SCALE GENOMIC DNA]</scope>
    <source>
        <strain evidence="12 13">Z 5.4</strain>
    </source>
</reference>
<feature type="domain" description="PTS EIIA type-2" evidence="11">
    <location>
        <begin position="4"/>
        <end position="147"/>
    </location>
</feature>
<evidence type="ECO:0000256" key="9">
    <source>
        <dbReference type="ARBA" id="ARBA00041175"/>
    </source>
</evidence>